<dbReference type="GO" id="GO:0005663">
    <property type="term" value="C:DNA replication factor C complex"/>
    <property type="evidence" value="ECO:0007669"/>
    <property type="project" value="TreeGrafter"/>
</dbReference>
<dbReference type="Gene3D" id="1.20.272.10">
    <property type="match status" value="1"/>
</dbReference>
<reference evidence="3" key="1">
    <citation type="submission" date="2010-02" db="EMBL/GenBank/DDBJ databases">
        <title>Sequencing and annotation of the Blastocystis hominis genome.</title>
        <authorList>
            <person name="Wincker P."/>
        </authorList>
    </citation>
    <scope>NUCLEOTIDE SEQUENCE</scope>
    <source>
        <strain evidence="3">Singapore isolate B</strain>
    </source>
</reference>
<name>D8M4X5_BLAHO</name>
<dbReference type="SMART" id="SM00382">
    <property type="entry name" value="AAA"/>
    <property type="match status" value="1"/>
</dbReference>
<dbReference type="GO" id="GO:0003689">
    <property type="term" value="F:DNA clamp loader activity"/>
    <property type="evidence" value="ECO:0007669"/>
    <property type="project" value="TreeGrafter"/>
</dbReference>
<organism evidence="3">
    <name type="scientific">Blastocystis hominis</name>
    <dbReference type="NCBI Taxonomy" id="12968"/>
    <lineage>
        <taxon>Eukaryota</taxon>
        <taxon>Sar</taxon>
        <taxon>Stramenopiles</taxon>
        <taxon>Bigyra</taxon>
        <taxon>Opalozoa</taxon>
        <taxon>Opalinata</taxon>
        <taxon>Blastocystidae</taxon>
        <taxon>Blastocystis</taxon>
    </lineage>
</organism>
<dbReference type="EMBL" id="FN668672">
    <property type="protein sequence ID" value="CBK23918.2"/>
    <property type="molecule type" value="Genomic_DNA"/>
</dbReference>
<dbReference type="GO" id="GO:0003677">
    <property type="term" value="F:DNA binding"/>
    <property type="evidence" value="ECO:0007669"/>
    <property type="project" value="InterPro"/>
</dbReference>
<dbReference type="InterPro" id="IPR008921">
    <property type="entry name" value="DNA_pol3_clamp-load_cplx_C"/>
</dbReference>
<dbReference type="GeneID" id="24920796"/>
<dbReference type="PANTHER" id="PTHR11669:SF1">
    <property type="entry name" value="REPLICATION FACTOR C SUBUNIT 3"/>
    <property type="match status" value="1"/>
</dbReference>
<gene>
    <name evidence="3" type="ORF">GSBLH_T00003040001</name>
    <name evidence="4" type="ORF">GSBLH_T00003727001</name>
</gene>
<dbReference type="InParanoid" id="D8M4X5"/>
<accession>D8M4X5</accession>
<dbReference type="SUPFAM" id="SSF52540">
    <property type="entry name" value="P-loop containing nucleoside triphosphate hydrolases"/>
    <property type="match status" value="1"/>
</dbReference>
<dbReference type="EMBL" id="FN668655">
    <property type="protein sequence ID" value="CBK23114.2"/>
    <property type="molecule type" value="Genomic_DNA"/>
</dbReference>
<protein>
    <recommendedName>
        <fullName evidence="2">AAA+ ATPase domain-containing protein</fullName>
    </recommendedName>
</protein>
<dbReference type="CDD" id="cd00009">
    <property type="entry name" value="AAA"/>
    <property type="match status" value="1"/>
</dbReference>
<dbReference type="Proteomes" id="UP000008312">
    <property type="component" value="Unassembled WGS sequence"/>
</dbReference>
<dbReference type="InterPro" id="IPR050238">
    <property type="entry name" value="DNA_Rep/Repair_Clamp_Loader"/>
</dbReference>
<dbReference type="RefSeq" id="XP_012897162.1">
    <property type="nucleotide sequence ID" value="XM_013041708.1"/>
</dbReference>
<dbReference type="FunFam" id="3.40.50.300:FF:000136">
    <property type="entry name" value="Replication factor C subunit 5"/>
    <property type="match status" value="1"/>
</dbReference>
<evidence type="ECO:0000313" key="5">
    <source>
        <dbReference type="Proteomes" id="UP000008312"/>
    </source>
</evidence>
<dbReference type="AlphaFoldDB" id="D8M4X5"/>
<dbReference type="RefSeq" id="XP_012897966.1">
    <property type="nucleotide sequence ID" value="XM_013042512.1"/>
</dbReference>
<dbReference type="InterPro" id="IPR027417">
    <property type="entry name" value="P-loop_NTPase"/>
</dbReference>
<dbReference type="PANTHER" id="PTHR11669">
    <property type="entry name" value="REPLICATION FACTOR C / DNA POLYMERASE III GAMMA-TAU SUBUNIT"/>
    <property type="match status" value="1"/>
</dbReference>
<keyword evidence="5" id="KW-1185">Reference proteome</keyword>
<feature type="domain" description="AAA+ ATPase" evidence="2">
    <location>
        <begin position="33"/>
        <end position="189"/>
    </location>
</feature>
<sequence>MLLVDKQRPKTLEEMDYHKDMSINLMKLASSNEFPHMLFYGPSGCGKKTRIMALLREMFGSGVEKLRMEKREFKTPSQKSIEIVTIASNYHIELNPSDVGIYDYVVVQEIIKEIAQYKQLDANAKHPFKVVLLSEADNLSRNAQAGLRRTMEKYSSNCRLILCCENSSRIIAPIRSRCLCLRISAPTLSEVLSILQRNCLNEGLSVPSSQLQRIAQASNRNLRRALLLLESNTAANGGGGLKGEDIVLMDWERFLESIVGIIVTKQNPAALLEIRGKYYELLARLIPASVILKRIASRLVDSTPSRATQMEIVHWAAVYDQKMRKGGKEIVPLEAFTARCMALLAQARHSCIVF</sequence>
<dbReference type="Pfam" id="PF13177">
    <property type="entry name" value="DNA_pol3_delta2"/>
    <property type="match status" value="1"/>
</dbReference>
<dbReference type="Pfam" id="PF21960">
    <property type="entry name" value="RCF1-5-like_lid"/>
    <property type="match status" value="1"/>
</dbReference>
<evidence type="ECO:0000259" key="2">
    <source>
        <dbReference type="SMART" id="SM00382"/>
    </source>
</evidence>
<dbReference type="GO" id="GO:0006261">
    <property type="term" value="P:DNA-templated DNA replication"/>
    <property type="evidence" value="ECO:0007669"/>
    <property type="project" value="TreeGrafter"/>
</dbReference>
<evidence type="ECO:0000313" key="4">
    <source>
        <dbReference type="EMBL" id="CBK23918.2"/>
    </source>
</evidence>
<dbReference type="InterPro" id="IPR003593">
    <property type="entry name" value="AAA+_ATPase"/>
</dbReference>
<dbReference type="SUPFAM" id="SSF48019">
    <property type="entry name" value="post-AAA+ oligomerization domain-like"/>
    <property type="match status" value="1"/>
</dbReference>
<proteinExistence type="predicted"/>
<evidence type="ECO:0000256" key="1">
    <source>
        <dbReference type="ARBA" id="ARBA00022705"/>
    </source>
</evidence>
<keyword evidence="1" id="KW-0235">DNA replication</keyword>
<dbReference type="GO" id="GO:0006281">
    <property type="term" value="P:DNA repair"/>
    <property type="evidence" value="ECO:0007669"/>
    <property type="project" value="TreeGrafter"/>
</dbReference>
<dbReference type="OrthoDB" id="761538at2759"/>
<dbReference type="GO" id="GO:0005634">
    <property type="term" value="C:nucleus"/>
    <property type="evidence" value="ECO:0007669"/>
    <property type="project" value="TreeGrafter"/>
</dbReference>
<dbReference type="Gene3D" id="3.40.50.300">
    <property type="entry name" value="P-loop containing nucleotide triphosphate hydrolases"/>
    <property type="match status" value="1"/>
</dbReference>
<dbReference type="Pfam" id="PF22534">
    <property type="entry name" value="RFC_C"/>
    <property type="match status" value="1"/>
</dbReference>
<evidence type="ECO:0000313" key="3">
    <source>
        <dbReference type="EMBL" id="CBK23114.2"/>
    </source>
</evidence>
<dbReference type="FunCoup" id="D8M4X5">
    <property type="interactions" value="427"/>
</dbReference>
<dbReference type="OMA" id="LKADIMH"/>
<dbReference type="Gene3D" id="1.10.8.60">
    <property type="match status" value="1"/>
</dbReference>
<dbReference type="GeneID" id="24920163"/>